<organism evidence="1">
    <name type="scientific">Borely moumouvirus</name>
    <dbReference type="NCBI Taxonomy" id="2712067"/>
    <lineage>
        <taxon>Viruses</taxon>
        <taxon>Varidnaviria</taxon>
        <taxon>Bamfordvirae</taxon>
        <taxon>Nucleocytoviricota</taxon>
        <taxon>Megaviricetes</taxon>
        <taxon>Imitervirales</taxon>
        <taxon>Mimiviridae</taxon>
        <taxon>Megamimivirinae</taxon>
        <taxon>Moumouvirus</taxon>
    </lineage>
</organism>
<accession>A0A6G6AC34</accession>
<evidence type="ECO:0000313" key="1">
    <source>
        <dbReference type="EMBL" id="QID06384.1"/>
    </source>
</evidence>
<proteinExistence type="predicted"/>
<reference evidence="1" key="1">
    <citation type="submission" date="2019-07" db="EMBL/GenBank/DDBJ databases">
        <title>The discovery of a new lineage B mimivirus raises questions about particles surface fibrils.</title>
        <authorList>
            <person name="Silva L.K.S."/>
            <person name="Rodrigues R.A.L."/>
            <person name="Andrade A.C.S.P."/>
            <person name="Hikida H."/>
            <person name="Andreani J."/>
            <person name="Levasseur A."/>
            <person name="La Scola B."/>
            <person name="Abrahao J.S."/>
        </authorList>
    </citation>
    <scope>NUCLEOTIDE SEQUENCE</scope>
    <source>
        <strain evidence="1">B60</strain>
    </source>
</reference>
<protein>
    <submittedName>
        <fullName evidence="1">Uncharacterized protein</fullName>
    </submittedName>
</protein>
<name>A0A6G6AC34_9VIRU</name>
<dbReference type="EMBL" id="MN175499">
    <property type="protein sequence ID" value="QID06384.1"/>
    <property type="molecule type" value="Genomic_DNA"/>
</dbReference>
<sequence length="215" mass="25380">MEIKSYNKIQLKLDSNTLIKFPPEMKPTKEKGSGSFVDVRIGCCICSRGLASTMDARPSKDYYSDFIPLKDIDLRMPYYTKSESLEEDIHYLDEIQRTEIWYVWKNPEIEYVYKLRNMLRILHENGVNNFGGVGCFESENQKNYYGSKEISDPIGEIGWNFNFIAEDEVTLCPGCYMWSSFIYPENKEKFVTFNQFDLGYEQWLEEYEDKLIIKI</sequence>